<organism evidence="1 2">
    <name type="scientific">Stigmatella aurantiaca (strain DW4/3-1)</name>
    <dbReference type="NCBI Taxonomy" id="378806"/>
    <lineage>
        <taxon>Bacteria</taxon>
        <taxon>Pseudomonadati</taxon>
        <taxon>Myxococcota</taxon>
        <taxon>Myxococcia</taxon>
        <taxon>Myxococcales</taxon>
        <taxon>Cystobacterineae</taxon>
        <taxon>Archangiaceae</taxon>
        <taxon>Stigmatella</taxon>
    </lineage>
</organism>
<accession>Q08YA6</accession>
<sequence>MSNTFSTGALMTIDRLAPGMTLSGMIQQGERAQGA</sequence>
<reference evidence="1 2" key="1">
    <citation type="submission" date="2006-04" db="EMBL/GenBank/DDBJ databases">
        <authorList>
            <person name="Nierman W.C."/>
        </authorList>
    </citation>
    <scope>NUCLEOTIDE SEQUENCE [LARGE SCALE GENOMIC DNA]</scope>
    <source>
        <strain evidence="1 2">DW4/3-1</strain>
    </source>
</reference>
<comment type="caution">
    <text evidence="1">The sequence shown here is derived from an EMBL/GenBank/DDBJ whole genome shotgun (WGS) entry which is preliminary data.</text>
</comment>
<dbReference type="EMBL" id="AAMD01000081">
    <property type="protein sequence ID" value="EAU65455.1"/>
    <property type="molecule type" value="Genomic_DNA"/>
</dbReference>
<evidence type="ECO:0000313" key="1">
    <source>
        <dbReference type="EMBL" id="EAU65455.1"/>
    </source>
</evidence>
<evidence type="ECO:0000313" key="2">
    <source>
        <dbReference type="Proteomes" id="UP000032702"/>
    </source>
</evidence>
<protein>
    <submittedName>
        <fullName evidence="1">Uncharacterized protein</fullName>
    </submittedName>
</protein>
<dbReference type="AlphaFoldDB" id="Q08YA6"/>
<proteinExistence type="predicted"/>
<dbReference type="Proteomes" id="UP000032702">
    <property type="component" value="Unassembled WGS sequence"/>
</dbReference>
<name>Q08YA6_STIAD</name>
<gene>
    <name evidence="1" type="ORF">STIAU_0916</name>
</gene>